<evidence type="ECO:0000256" key="6">
    <source>
        <dbReference type="ARBA" id="ARBA00022859"/>
    </source>
</evidence>
<dbReference type="Pfam" id="PF07686">
    <property type="entry name" value="V-set"/>
    <property type="match status" value="1"/>
</dbReference>
<dbReference type="AlphaFoldDB" id="A0A6P7REU0"/>
<evidence type="ECO:0000256" key="16">
    <source>
        <dbReference type="ARBA" id="ARBA00081259"/>
    </source>
</evidence>
<dbReference type="SMART" id="SM00409">
    <property type="entry name" value="IG"/>
    <property type="match status" value="1"/>
</dbReference>
<evidence type="ECO:0000256" key="14">
    <source>
        <dbReference type="ARBA" id="ARBA00068217"/>
    </source>
</evidence>
<dbReference type="GO" id="GO:0002250">
    <property type="term" value="P:adaptive immune response"/>
    <property type="evidence" value="ECO:0007669"/>
    <property type="project" value="UniProtKB-KW"/>
</dbReference>
<keyword evidence="10 18" id="KW-0472">Membrane</keyword>
<evidence type="ECO:0000256" key="13">
    <source>
        <dbReference type="ARBA" id="ARBA00023319"/>
    </source>
</evidence>
<feature type="domain" description="Ig-like" evidence="19">
    <location>
        <begin position="167"/>
        <end position="263"/>
    </location>
</feature>
<keyword evidence="3" id="KW-1003">Cell membrane</keyword>
<dbReference type="Pfam" id="PF08205">
    <property type="entry name" value="C2-set_2"/>
    <property type="match status" value="1"/>
</dbReference>
<keyword evidence="20" id="KW-1185">Reference proteome</keyword>
<dbReference type="GO" id="GO:0005102">
    <property type="term" value="F:signaling receptor binding"/>
    <property type="evidence" value="ECO:0007669"/>
    <property type="project" value="TreeGrafter"/>
</dbReference>
<protein>
    <recommendedName>
        <fullName evidence="14">ICOS ligand</fullName>
    </recommendedName>
    <alternativeName>
        <fullName evidence="16">B7 homolog 2</fullName>
    </alternativeName>
    <alternativeName>
        <fullName evidence="15">B7-like protein Gl50</fullName>
    </alternativeName>
    <alternativeName>
        <fullName evidence="17">B7-related protein 1</fullName>
    </alternativeName>
</protein>
<dbReference type="PANTHER" id="PTHR24100">
    <property type="entry name" value="BUTYROPHILIN"/>
    <property type="match status" value="1"/>
</dbReference>
<evidence type="ECO:0000259" key="19">
    <source>
        <dbReference type="PROSITE" id="PS50835"/>
    </source>
</evidence>
<evidence type="ECO:0000256" key="7">
    <source>
        <dbReference type="ARBA" id="ARBA00022936"/>
    </source>
</evidence>
<dbReference type="InterPro" id="IPR013106">
    <property type="entry name" value="Ig_V-set"/>
</dbReference>
<dbReference type="GO" id="GO:0001817">
    <property type="term" value="P:regulation of cytokine production"/>
    <property type="evidence" value="ECO:0007669"/>
    <property type="project" value="TreeGrafter"/>
</dbReference>
<keyword evidence="8 18" id="KW-1133">Transmembrane helix</keyword>
<organism evidence="20 21">
    <name type="scientific">Mus caroli</name>
    <name type="common">Ryukyu mouse</name>
    <name type="synonym">Ricefield mouse</name>
    <dbReference type="NCBI Taxonomy" id="10089"/>
    <lineage>
        <taxon>Eukaryota</taxon>
        <taxon>Metazoa</taxon>
        <taxon>Chordata</taxon>
        <taxon>Craniata</taxon>
        <taxon>Vertebrata</taxon>
        <taxon>Euteleostomi</taxon>
        <taxon>Mammalia</taxon>
        <taxon>Eutheria</taxon>
        <taxon>Euarchontoglires</taxon>
        <taxon>Glires</taxon>
        <taxon>Rodentia</taxon>
        <taxon>Myomorpha</taxon>
        <taxon>Muroidea</taxon>
        <taxon>Muridae</taxon>
        <taxon>Murinae</taxon>
        <taxon>Mus</taxon>
        <taxon>Mus</taxon>
    </lineage>
</organism>
<dbReference type="InterPro" id="IPR050504">
    <property type="entry name" value="IgSF_BTN/MOG"/>
</dbReference>
<keyword evidence="12" id="KW-0325">Glycoprotein</keyword>
<evidence type="ECO:0000256" key="5">
    <source>
        <dbReference type="ARBA" id="ARBA00022729"/>
    </source>
</evidence>
<accession>A0A6P7REU0</accession>
<feature type="transmembrane region" description="Helical" evidence="18">
    <location>
        <begin position="21"/>
        <end position="41"/>
    </location>
</feature>
<dbReference type="InterPro" id="IPR013783">
    <property type="entry name" value="Ig-like_fold"/>
</dbReference>
<evidence type="ECO:0000256" key="11">
    <source>
        <dbReference type="ARBA" id="ARBA00023157"/>
    </source>
</evidence>
<name>A0A6P7REU0_MUSCR</name>
<evidence type="ECO:0000256" key="9">
    <source>
        <dbReference type="ARBA" id="ARBA00023130"/>
    </source>
</evidence>
<evidence type="ECO:0000256" key="15">
    <source>
        <dbReference type="ARBA" id="ARBA00080938"/>
    </source>
</evidence>
<proteinExistence type="inferred from homology"/>
<evidence type="ECO:0000256" key="2">
    <source>
        <dbReference type="ARBA" id="ARBA00007591"/>
    </source>
</evidence>
<dbReference type="PROSITE" id="PS50835">
    <property type="entry name" value="IG_LIKE"/>
    <property type="match status" value="2"/>
</dbReference>
<dbReference type="FunFam" id="2.60.40.10:FF:000996">
    <property type="entry name" value="ICOS ligand isoform X2"/>
    <property type="match status" value="1"/>
</dbReference>
<dbReference type="InterPro" id="IPR013162">
    <property type="entry name" value="CD80_C2-set"/>
</dbReference>
<evidence type="ECO:0000256" key="1">
    <source>
        <dbReference type="ARBA" id="ARBA00004251"/>
    </source>
</evidence>
<dbReference type="Gene3D" id="2.60.40.10">
    <property type="entry name" value="Immunoglobulins"/>
    <property type="match status" value="2"/>
</dbReference>
<feature type="domain" description="Ig-like" evidence="19">
    <location>
        <begin position="55"/>
        <end position="140"/>
    </location>
</feature>
<evidence type="ECO:0000256" key="3">
    <source>
        <dbReference type="ARBA" id="ARBA00022475"/>
    </source>
</evidence>
<comment type="similarity">
    <text evidence="2">Belongs to the immunoglobulin superfamily. BTN/MOG family.</text>
</comment>
<gene>
    <name evidence="21" type="primary">Icoslg</name>
</gene>
<sequence length="332" mass="37170">MQLKCSCFVSSGTRQPVWKKLHVSSGFFSGLGLFLLLFSSLCAETEVEEVHAMVGSNVTLRCIDPHRRHFNLSGLYVYWQIENPDVSVTYYLPYKSLGIEVDSSYKNRSHLSLDSMKQGNFSLYLKNVTPQDTQEFTCRVFMNTATGLVKILEEVVRLSVAANFSTPIISTSDSSNPGQERTYTCMSKNGYPEPNLYWINTTDNSLIDTALQNNTVYLNKLGLYDVISTLRLPWTTRGDVLCCVENVALHQNITSISQAESFTGNNTKNPQETHNNELKVLVPVFAVLAVAAFVFVSFIICRCKRPHRSYTGPNTVQLELTGESACREKPVG</sequence>
<feature type="transmembrane region" description="Helical" evidence="18">
    <location>
        <begin position="280"/>
        <end position="301"/>
    </location>
</feature>
<keyword evidence="9" id="KW-1064">Adaptive immunity</keyword>
<keyword evidence="4 18" id="KW-0812">Transmembrane</keyword>
<evidence type="ECO:0000256" key="17">
    <source>
        <dbReference type="ARBA" id="ARBA00082272"/>
    </source>
</evidence>
<dbReference type="GeneID" id="110303959"/>
<dbReference type="InterPro" id="IPR007110">
    <property type="entry name" value="Ig-like_dom"/>
</dbReference>
<evidence type="ECO:0000256" key="8">
    <source>
        <dbReference type="ARBA" id="ARBA00022989"/>
    </source>
</evidence>
<dbReference type="PANTHER" id="PTHR24100:SF151">
    <property type="entry name" value="ICOS LIGAND"/>
    <property type="match status" value="1"/>
</dbReference>
<keyword evidence="13" id="KW-0393">Immunoglobulin domain</keyword>
<evidence type="ECO:0000256" key="10">
    <source>
        <dbReference type="ARBA" id="ARBA00023136"/>
    </source>
</evidence>
<keyword evidence="6" id="KW-0391">Immunity</keyword>
<dbReference type="InterPro" id="IPR003599">
    <property type="entry name" value="Ig_sub"/>
</dbReference>
<dbReference type="InterPro" id="IPR036179">
    <property type="entry name" value="Ig-like_dom_sf"/>
</dbReference>
<reference evidence="21" key="1">
    <citation type="submission" date="2025-08" db="UniProtKB">
        <authorList>
            <consortium name="RefSeq"/>
        </authorList>
    </citation>
    <scope>IDENTIFICATION</scope>
</reference>
<evidence type="ECO:0000256" key="4">
    <source>
        <dbReference type="ARBA" id="ARBA00022692"/>
    </source>
</evidence>
<dbReference type="GO" id="GO:0009897">
    <property type="term" value="C:external side of plasma membrane"/>
    <property type="evidence" value="ECO:0007669"/>
    <property type="project" value="TreeGrafter"/>
</dbReference>
<dbReference type="GO" id="GO:0042104">
    <property type="term" value="P:positive regulation of activated T cell proliferation"/>
    <property type="evidence" value="ECO:0007669"/>
    <property type="project" value="UniProtKB-ARBA"/>
</dbReference>
<dbReference type="CTD" id="23308"/>
<keyword evidence="7" id="KW-0075">B-cell activation</keyword>
<dbReference type="SUPFAM" id="SSF48726">
    <property type="entry name" value="Immunoglobulin"/>
    <property type="match status" value="2"/>
</dbReference>
<evidence type="ECO:0000256" key="12">
    <source>
        <dbReference type="ARBA" id="ARBA00023180"/>
    </source>
</evidence>
<evidence type="ECO:0000313" key="20">
    <source>
        <dbReference type="Proteomes" id="UP000515126"/>
    </source>
</evidence>
<evidence type="ECO:0000313" key="21">
    <source>
        <dbReference type="RefSeq" id="XP_029338154.1"/>
    </source>
</evidence>
<evidence type="ECO:0000256" key="18">
    <source>
        <dbReference type="SAM" id="Phobius"/>
    </source>
</evidence>
<dbReference type="GO" id="GO:0050852">
    <property type="term" value="P:T cell receptor signaling pathway"/>
    <property type="evidence" value="ECO:0007669"/>
    <property type="project" value="TreeGrafter"/>
</dbReference>
<dbReference type="Proteomes" id="UP000515126">
    <property type="component" value="Chromosome 10"/>
</dbReference>
<keyword evidence="5" id="KW-0732">Signal</keyword>
<comment type="subcellular location">
    <subcellularLocation>
        <location evidence="1">Cell membrane</location>
        <topology evidence="1">Single-pass type I membrane protein</topology>
    </subcellularLocation>
</comment>
<dbReference type="RefSeq" id="XP_029338154.1">
    <property type="nucleotide sequence ID" value="XM_029482294.1"/>
</dbReference>
<keyword evidence="11" id="KW-1015">Disulfide bond</keyword>
<dbReference type="GO" id="GO:0042113">
    <property type="term" value="P:B cell activation"/>
    <property type="evidence" value="ECO:0007669"/>
    <property type="project" value="UniProtKB-KW"/>
</dbReference>